<dbReference type="GO" id="GO:0006281">
    <property type="term" value="P:DNA repair"/>
    <property type="evidence" value="ECO:0007669"/>
    <property type="project" value="UniProtKB-KW"/>
</dbReference>
<dbReference type="InterPro" id="IPR043128">
    <property type="entry name" value="Rev_trsase/Diguanyl_cyclase"/>
</dbReference>
<sequence>MSPFAGPSGSITPTVLTYRHLLSPQAMTVCNPLRTIVHWDIDGAFAQFEQVRLGLPDDVPLICSQWGAIIAVNYPARAYGIKRMHNARDAKKLCPNLVVQHVATYREGDTEAGYWDDVDRRTHKVSLDPYRRESLKILAVFREMVPKGELEKASIDEAFMDLTPIVIDRLLELHTYLRTVPPDAPDGLDSPLPPPPPLDWGKAGHVVPVDMGEVGVEDVERECGGWEEGQESTWADWALCLGAEIMADVRAEVFRRLHYTCSAGIAHNKTLAKICSGWKKPNQQTILRLAATPGFMRDMDFTDLGSAIAEEYSAKTVSDMLSVTLEDMQSKFGEDSIWVYNILRGIDHTEVKEKLSTKSMLASKNTIPSVVTHREGHHWLTILAGDLAVRLREARSVSPGLWPKTLVLSTRVGWGDTRSRQMAFPYTRDLDAAHIVKYARRLWGEHVPSTGFKYNNISLAFHALEKLEEGQRGIEGFLKRARDEGGEGGEGEKPGEREASGKRGEREASASSGSGSEPPAKRRLPTLSTQPKPTPLEAFLGKGKAEAKVESDVGEADPAVEVEKQGEGTLGEVGNSVDGAGWTCPRCGETFALPDEEWVARQRAEHRDWHFAADLQAQYGRGGSTPRATSDGGARKKKAKPAGIKAFFAPKK</sequence>
<dbReference type="GO" id="GO:0042276">
    <property type="term" value="P:error-prone translesion synthesis"/>
    <property type="evidence" value="ECO:0007669"/>
    <property type="project" value="TreeGrafter"/>
</dbReference>
<keyword evidence="4" id="KW-0227">DNA damage</keyword>
<evidence type="ECO:0000259" key="11">
    <source>
        <dbReference type="PROSITE" id="PS50173"/>
    </source>
</evidence>
<evidence type="ECO:0000256" key="4">
    <source>
        <dbReference type="ARBA" id="ARBA00022763"/>
    </source>
</evidence>
<dbReference type="PANTHER" id="PTHR45873:SF1">
    <property type="entry name" value="DNA POLYMERASE ETA"/>
    <property type="match status" value="1"/>
</dbReference>
<evidence type="ECO:0000256" key="1">
    <source>
        <dbReference type="ARBA" id="ARBA00004123"/>
    </source>
</evidence>
<dbReference type="PROSITE" id="PS50173">
    <property type="entry name" value="UMUC"/>
    <property type="match status" value="1"/>
</dbReference>
<dbReference type="InterPro" id="IPR001126">
    <property type="entry name" value="UmuC"/>
</dbReference>
<evidence type="ECO:0000256" key="7">
    <source>
        <dbReference type="ARBA" id="ARBA00023204"/>
    </source>
</evidence>
<feature type="region of interest" description="Disordered" evidence="10">
    <location>
        <begin position="617"/>
        <end position="643"/>
    </location>
</feature>
<reference evidence="13" key="1">
    <citation type="journal article" date="2023" name="BMC Genomics">
        <title>Chromosome-level genome assemblies of Cutaneotrichosporon spp. (Trichosporonales, Basidiomycota) reveal imbalanced evolution between nucleotide sequences and chromosome synteny.</title>
        <authorList>
            <person name="Kobayashi Y."/>
            <person name="Kayamori A."/>
            <person name="Aoki K."/>
            <person name="Shiwa Y."/>
            <person name="Matsutani M."/>
            <person name="Fujita N."/>
            <person name="Sugita T."/>
            <person name="Iwasaki W."/>
            <person name="Tanaka N."/>
            <person name="Takashima M."/>
        </authorList>
    </citation>
    <scope>NUCLEOTIDE SEQUENCE</scope>
    <source>
        <strain evidence="13">HIS019</strain>
    </source>
</reference>
<dbReference type="KEGG" id="ccac:CcaHIS019_0308500"/>
<evidence type="ECO:0000256" key="8">
    <source>
        <dbReference type="ARBA" id="ARBA00023242"/>
    </source>
</evidence>
<dbReference type="PANTHER" id="PTHR45873">
    <property type="entry name" value="DNA POLYMERASE ETA"/>
    <property type="match status" value="1"/>
</dbReference>
<dbReference type="InterPro" id="IPR036775">
    <property type="entry name" value="DNA_pol_Y-fam_lit_finger_sf"/>
</dbReference>
<dbReference type="FunFam" id="3.40.1170.60:FF:000008">
    <property type="entry name" value="DNA polymerase eta subunit"/>
    <property type="match status" value="1"/>
</dbReference>
<dbReference type="InterPro" id="IPR052230">
    <property type="entry name" value="DNA_polymerase_eta"/>
</dbReference>
<dbReference type="GO" id="GO:0009314">
    <property type="term" value="P:response to radiation"/>
    <property type="evidence" value="ECO:0007669"/>
    <property type="project" value="TreeGrafter"/>
</dbReference>
<dbReference type="Gene3D" id="1.10.150.20">
    <property type="entry name" value="5' to 3' exonuclease, C-terminal subdomain"/>
    <property type="match status" value="1"/>
</dbReference>
<dbReference type="GO" id="GO:0035861">
    <property type="term" value="C:site of double-strand break"/>
    <property type="evidence" value="ECO:0007669"/>
    <property type="project" value="TreeGrafter"/>
</dbReference>
<evidence type="ECO:0000313" key="14">
    <source>
        <dbReference type="Proteomes" id="UP001233271"/>
    </source>
</evidence>
<dbReference type="GO" id="GO:0008270">
    <property type="term" value="F:zinc ion binding"/>
    <property type="evidence" value="ECO:0007669"/>
    <property type="project" value="UniProtKB-KW"/>
</dbReference>
<accession>A0AA48IBU0</accession>
<dbReference type="InterPro" id="IPR017961">
    <property type="entry name" value="DNA_pol_Y-fam_little_finger"/>
</dbReference>
<feature type="domain" description="UBZ3-type" evidence="12">
    <location>
        <begin position="577"/>
        <end position="618"/>
    </location>
</feature>
<evidence type="ECO:0000256" key="2">
    <source>
        <dbReference type="ARBA" id="ARBA00022679"/>
    </source>
</evidence>
<dbReference type="Gene3D" id="3.30.1490.100">
    <property type="entry name" value="DNA polymerase, Y-family, little finger domain"/>
    <property type="match status" value="1"/>
</dbReference>
<organism evidence="13 14">
    <name type="scientific">Cutaneotrichosporon cavernicola</name>
    <dbReference type="NCBI Taxonomy" id="279322"/>
    <lineage>
        <taxon>Eukaryota</taxon>
        <taxon>Fungi</taxon>
        <taxon>Dikarya</taxon>
        <taxon>Basidiomycota</taxon>
        <taxon>Agaricomycotina</taxon>
        <taxon>Tremellomycetes</taxon>
        <taxon>Trichosporonales</taxon>
        <taxon>Trichosporonaceae</taxon>
        <taxon>Cutaneotrichosporon</taxon>
    </lineage>
</organism>
<comment type="subcellular location">
    <subcellularLocation>
        <location evidence="1">Nucleus</location>
    </subcellularLocation>
</comment>
<dbReference type="PROSITE" id="PS51907">
    <property type="entry name" value="ZF_UBZ3"/>
    <property type="match status" value="1"/>
</dbReference>
<proteinExistence type="predicted"/>
<dbReference type="InterPro" id="IPR041298">
    <property type="entry name" value="UBZ3"/>
</dbReference>
<dbReference type="Pfam" id="PF18439">
    <property type="entry name" value="zf_UBZ"/>
    <property type="match status" value="1"/>
</dbReference>
<keyword evidence="3" id="KW-0479">Metal-binding</keyword>
<dbReference type="GO" id="GO:0003887">
    <property type="term" value="F:DNA-directed DNA polymerase activity"/>
    <property type="evidence" value="ECO:0007669"/>
    <property type="project" value="TreeGrafter"/>
</dbReference>
<keyword evidence="7" id="KW-0234">DNA repair</keyword>
<dbReference type="GO" id="GO:0070987">
    <property type="term" value="P:error-free translesion synthesis"/>
    <property type="evidence" value="ECO:0007669"/>
    <property type="project" value="UniProtKB-ARBA"/>
</dbReference>
<dbReference type="Gene3D" id="3.40.1170.60">
    <property type="match status" value="1"/>
</dbReference>
<dbReference type="GO" id="GO:0003684">
    <property type="term" value="F:damaged DNA binding"/>
    <property type="evidence" value="ECO:0007669"/>
    <property type="project" value="InterPro"/>
</dbReference>
<evidence type="ECO:0000256" key="10">
    <source>
        <dbReference type="SAM" id="MobiDB-lite"/>
    </source>
</evidence>
<keyword evidence="8" id="KW-0539">Nucleus</keyword>
<dbReference type="GO" id="GO:0005657">
    <property type="term" value="C:replication fork"/>
    <property type="evidence" value="ECO:0007669"/>
    <property type="project" value="UniProtKB-ARBA"/>
</dbReference>
<dbReference type="Pfam" id="PF11799">
    <property type="entry name" value="IMS_C"/>
    <property type="match status" value="1"/>
</dbReference>
<name>A0AA48IBU0_9TREE</name>
<keyword evidence="2" id="KW-0808">Transferase</keyword>
<dbReference type="SUPFAM" id="SSF100879">
    <property type="entry name" value="Lesion bypass DNA polymerase (Y-family), little finger domain"/>
    <property type="match status" value="1"/>
</dbReference>
<protein>
    <recommendedName>
        <fullName evidence="9">DNA polymerase eta</fullName>
    </recommendedName>
</protein>
<dbReference type="Gene3D" id="3.30.70.270">
    <property type="match status" value="1"/>
</dbReference>
<evidence type="ECO:0000259" key="12">
    <source>
        <dbReference type="PROSITE" id="PS51907"/>
    </source>
</evidence>
<feature type="domain" description="UmuC" evidence="11">
    <location>
        <begin position="36"/>
        <end position="304"/>
    </location>
</feature>
<gene>
    <name evidence="13" type="primary">eso1</name>
    <name evidence="13" type="ORF">CcaverHIS019_0308500</name>
</gene>
<keyword evidence="14" id="KW-1185">Reference proteome</keyword>
<dbReference type="RefSeq" id="XP_060456045.1">
    <property type="nucleotide sequence ID" value="XM_060599341.1"/>
</dbReference>
<dbReference type="GO" id="GO:0005634">
    <property type="term" value="C:nucleus"/>
    <property type="evidence" value="ECO:0007669"/>
    <property type="project" value="UniProtKB-SubCell"/>
</dbReference>
<evidence type="ECO:0000256" key="5">
    <source>
        <dbReference type="ARBA" id="ARBA00022771"/>
    </source>
</evidence>
<evidence type="ECO:0000256" key="3">
    <source>
        <dbReference type="ARBA" id="ARBA00022723"/>
    </source>
</evidence>
<dbReference type="GeneID" id="85494650"/>
<keyword evidence="6" id="KW-0862">Zinc</keyword>
<dbReference type="InterPro" id="IPR043502">
    <property type="entry name" value="DNA/RNA_pol_sf"/>
</dbReference>
<dbReference type="EMBL" id="AP028214">
    <property type="protein sequence ID" value="BEI90780.1"/>
    <property type="molecule type" value="Genomic_DNA"/>
</dbReference>
<dbReference type="AlphaFoldDB" id="A0AA48IBU0"/>
<evidence type="ECO:0000256" key="9">
    <source>
        <dbReference type="ARBA" id="ARBA00044975"/>
    </source>
</evidence>
<dbReference type="Pfam" id="PF00817">
    <property type="entry name" value="IMS"/>
    <property type="match status" value="1"/>
</dbReference>
<evidence type="ECO:0000313" key="13">
    <source>
        <dbReference type="EMBL" id="BEI90780.1"/>
    </source>
</evidence>
<dbReference type="SUPFAM" id="SSF56672">
    <property type="entry name" value="DNA/RNA polymerases"/>
    <property type="match status" value="1"/>
</dbReference>
<dbReference type="GO" id="GO:0007064">
    <property type="term" value="P:mitotic sister chromatid cohesion"/>
    <property type="evidence" value="ECO:0007669"/>
    <property type="project" value="UniProtKB-ARBA"/>
</dbReference>
<keyword evidence="5" id="KW-0863">Zinc-finger</keyword>
<feature type="compositionally biased region" description="Basic and acidic residues" evidence="10">
    <location>
        <begin position="481"/>
        <end position="508"/>
    </location>
</feature>
<feature type="region of interest" description="Disordered" evidence="10">
    <location>
        <begin position="481"/>
        <end position="537"/>
    </location>
</feature>
<feature type="compositionally biased region" description="Low complexity" evidence="10">
    <location>
        <begin position="509"/>
        <end position="518"/>
    </location>
</feature>
<evidence type="ECO:0000256" key="6">
    <source>
        <dbReference type="ARBA" id="ARBA00022833"/>
    </source>
</evidence>
<dbReference type="Proteomes" id="UP001233271">
    <property type="component" value="Chromosome 3"/>
</dbReference>